<proteinExistence type="predicted"/>
<keyword evidence="1" id="KW-0472">Membrane</keyword>
<organism evidence="2 3">
    <name type="scientific">Paraburkholderia bannensis</name>
    <dbReference type="NCBI Taxonomy" id="765414"/>
    <lineage>
        <taxon>Bacteria</taxon>
        <taxon>Pseudomonadati</taxon>
        <taxon>Pseudomonadota</taxon>
        <taxon>Betaproteobacteria</taxon>
        <taxon>Burkholderiales</taxon>
        <taxon>Burkholderiaceae</taxon>
        <taxon>Paraburkholderia</taxon>
    </lineage>
</organism>
<gene>
    <name evidence="2" type="ORF">F4827_006354</name>
</gene>
<dbReference type="AlphaFoldDB" id="A0A7W9U3W8"/>
<name>A0A7W9U3W8_9BURK</name>
<evidence type="ECO:0000256" key="1">
    <source>
        <dbReference type="SAM" id="Phobius"/>
    </source>
</evidence>
<feature type="transmembrane region" description="Helical" evidence="1">
    <location>
        <begin position="135"/>
        <end position="155"/>
    </location>
</feature>
<keyword evidence="3" id="KW-1185">Reference proteome</keyword>
<evidence type="ECO:0000313" key="3">
    <source>
        <dbReference type="Proteomes" id="UP000571554"/>
    </source>
</evidence>
<sequence>MEIINIKVEFPGSLTITDSATWREKDGQVYVSDRLKQVLRELDVTEAPPVVTATCRGQTVSMELTSSGDFRLRSGQIVRQHQKGIMAQFRQIAMQPSKDQRQQSGRFLHTLSAGATIGAVGFWHSTSQWNLANDLAIGSLCVAAVVLFYLGIIFMDGE</sequence>
<evidence type="ECO:0000313" key="2">
    <source>
        <dbReference type="EMBL" id="MBB6106479.1"/>
    </source>
</evidence>
<dbReference type="RefSeq" id="WP_183733849.1">
    <property type="nucleotide sequence ID" value="NZ_JACHBW010000027.1"/>
</dbReference>
<keyword evidence="1" id="KW-1133">Transmembrane helix</keyword>
<dbReference type="EMBL" id="JACHBW010000027">
    <property type="protein sequence ID" value="MBB6106479.1"/>
    <property type="molecule type" value="Genomic_DNA"/>
</dbReference>
<protein>
    <submittedName>
        <fullName evidence="2">Uncharacterized protein</fullName>
    </submittedName>
</protein>
<comment type="caution">
    <text evidence="2">The sequence shown here is derived from an EMBL/GenBank/DDBJ whole genome shotgun (WGS) entry which is preliminary data.</text>
</comment>
<accession>A0A7W9U3W8</accession>
<reference evidence="2 3" key="1">
    <citation type="submission" date="2020-08" db="EMBL/GenBank/DDBJ databases">
        <title>Above-ground endophytic microbial communities from plants in different locations in the United States.</title>
        <authorList>
            <person name="Frank C."/>
        </authorList>
    </citation>
    <scope>NUCLEOTIDE SEQUENCE [LARGE SCALE GENOMIC DNA]</scope>
    <source>
        <strain evidence="2 3">WP4_2_2</strain>
    </source>
</reference>
<keyword evidence="1" id="KW-0812">Transmembrane</keyword>
<feature type="transmembrane region" description="Helical" evidence="1">
    <location>
        <begin position="107"/>
        <end position="123"/>
    </location>
</feature>
<dbReference type="Proteomes" id="UP000571554">
    <property type="component" value="Unassembled WGS sequence"/>
</dbReference>